<gene>
    <name evidence="2" type="ORF">LMG27198_18300</name>
</gene>
<dbReference type="Gene3D" id="3.40.960.10">
    <property type="entry name" value="VSR Endonuclease"/>
    <property type="match status" value="1"/>
</dbReference>
<dbReference type="PANTHER" id="PTHR38590:SF1">
    <property type="entry name" value="BLL0828 PROTEIN"/>
    <property type="match status" value="1"/>
</dbReference>
<organism evidence="2 3">
    <name type="scientific">Methylocystis echinoides</name>
    <dbReference type="NCBI Taxonomy" id="29468"/>
    <lineage>
        <taxon>Bacteria</taxon>
        <taxon>Pseudomonadati</taxon>
        <taxon>Pseudomonadota</taxon>
        <taxon>Alphaproteobacteria</taxon>
        <taxon>Hyphomicrobiales</taxon>
        <taxon>Methylocystaceae</taxon>
        <taxon>Methylocystis</taxon>
    </lineage>
</organism>
<feature type="domain" description="DUF559" evidence="1">
    <location>
        <begin position="4"/>
        <end position="108"/>
    </location>
</feature>
<sequence length="116" mass="13443">MSVARARALRKTMTPQEVKLWSMLRQLRPQGFHFRRQVPLEGYVLDFVCFKYRVIVEVDGSQHGEDDGLRHDARRDGMFAANGFRTLRFWNHEVDANLHGVVETIMARARDVAEAS</sequence>
<dbReference type="Pfam" id="PF04480">
    <property type="entry name" value="DUF559"/>
    <property type="match status" value="1"/>
</dbReference>
<dbReference type="InterPro" id="IPR047216">
    <property type="entry name" value="Endonuclease_DUF559_bact"/>
</dbReference>
<evidence type="ECO:0000259" key="1">
    <source>
        <dbReference type="Pfam" id="PF04480"/>
    </source>
</evidence>
<dbReference type="SUPFAM" id="SSF52980">
    <property type="entry name" value="Restriction endonuclease-like"/>
    <property type="match status" value="1"/>
</dbReference>
<dbReference type="EMBL" id="BSEC01000001">
    <property type="protein sequence ID" value="GLI92838.1"/>
    <property type="molecule type" value="Genomic_DNA"/>
</dbReference>
<keyword evidence="3" id="KW-1185">Reference proteome</keyword>
<accession>A0A9W6GTV3</accession>
<proteinExistence type="predicted"/>
<name>A0A9W6GTV3_9HYPH</name>
<dbReference type="InterPro" id="IPR011335">
    <property type="entry name" value="Restrct_endonuc-II-like"/>
</dbReference>
<dbReference type="CDD" id="cd01038">
    <property type="entry name" value="Endonuclease_DUF559"/>
    <property type="match status" value="1"/>
</dbReference>
<reference evidence="2" key="1">
    <citation type="journal article" date="2023" name="Int. J. Syst. Evol. Microbiol.">
        <title>Methylocystis iwaonis sp. nov., a type II methane-oxidizing bacterium from surface soil of a rice paddy field in Japan, and emended description of the genus Methylocystis (ex Whittenbury et al. 1970) Bowman et al. 1993.</title>
        <authorList>
            <person name="Kaise H."/>
            <person name="Sawadogo J.B."/>
            <person name="Alam M.S."/>
            <person name="Ueno C."/>
            <person name="Dianou D."/>
            <person name="Shinjo R."/>
            <person name="Asakawa S."/>
        </authorList>
    </citation>
    <scope>NUCLEOTIDE SEQUENCE</scope>
    <source>
        <strain evidence="2">LMG27198</strain>
    </source>
</reference>
<dbReference type="InterPro" id="IPR007569">
    <property type="entry name" value="DUF559"/>
</dbReference>
<dbReference type="Proteomes" id="UP001144323">
    <property type="component" value="Unassembled WGS sequence"/>
</dbReference>
<dbReference type="RefSeq" id="WP_281802292.1">
    <property type="nucleotide sequence ID" value="NZ_BSEC01000001.1"/>
</dbReference>
<dbReference type="PANTHER" id="PTHR38590">
    <property type="entry name" value="BLL0828 PROTEIN"/>
    <property type="match status" value="1"/>
</dbReference>
<dbReference type="AlphaFoldDB" id="A0A9W6GTV3"/>
<comment type="caution">
    <text evidence="2">The sequence shown here is derived from an EMBL/GenBank/DDBJ whole genome shotgun (WGS) entry which is preliminary data.</text>
</comment>
<evidence type="ECO:0000313" key="2">
    <source>
        <dbReference type="EMBL" id="GLI92838.1"/>
    </source>
</evidence>
<protein>
    <recommendedName>
        <fullName evidence="1">DUF559 domain-containing protein</fullName>
    </recommendedName>
</protein>
<evidence type="ECO:0000313" key="3">
    <source>
        <dbReference type="Proteomes" id="UP001144323"/>
    </source>
</evidence>